<protein>
    <submittedName>
        <fullName evidence="1">Uncharacterized protein</fullName>
    </submittedName>
</protein>
<name>A0A4R7BZX4_9HYPH</name>
<sequence>MTTAPQPADEASETKSAVRVLPRLKKALLSGPSYGTLAALWALSEKQKEGR</sequence>
<keyword evidence="2" id="KW-1185">Reference proteome</keyword>
<dbReference type="Proteomes" id="UP000295122">
    <property type="component" value="Unassembled WGS sequence"/>
</dbReference>
<gene>
    <name evidence="1" type="ORF">EV668_3186</name>
</gene>
<organism evidence="1 2">
    <name type="scientific">Enterovirga rhinocerotis</name>
    <dbReference type="NCBI Taxonomy" id="1339210"/>
    <lineage>
        <taxon>Bacteria</taxon>
        <taxon>Pseudomonadati</taxon>
        <taxon>Pseudomonadota</taxon>
        <taxon>Alphaproteobacteria</taxon>
        <taxon>Hyphomicrobiales</taxon>
        <taxon>Methylobacteriaceae</taxon>
        <taxon>Enterovirga</taxon>
    </lineage>
</organism>
<evidence type="ECO:0000313" key="2">
    <source>
        <dbReference type="Proteomes" id="UP000295122"/>
    </source>
</evidence>
<reference evidence="1 2" key="1">
    <citation type="submission" date="2019-03" db="EMBL/GenBank/DDBJ databases">
        <title>Genomic Encyclopedia of Type Strains, Phase IV (KMG-IV): sequencing the most valuable type-strain genomes for metagenomic binning, comparative biology and taxonomic classification.</title>
        <authorList>
            <person name="Goeker M."/>
        </authorList>
    </citation>
    <scope>NUCLEOTIDE SEQUENCE [LARGE SCALE GENOMIC DNA]</scope>
    <source>
        <strain evidence="1 2">DSM 25903</strain>
    </source>
</reference>
<dbReference type="EMBL" id="SNZR01000013">
    <property type="protein sequence ID" value="TDR90335.1"/>
    <property type="molecule type" value="Genomic_DNA"/>
</dbReference>
<dbReference type="AlphaFoldDB" id="A0A4R7BZX4"/>
<comment type="caution">
    <text evidence="1">The sequence shown here is derived from an EMBL/GenBank/DDBJ whole genome shotgun (WGS) entry which is preliminary data.</text>
</comment>
<proteinExistence type="predicted"/>
<accession>A0A4R7BZX4</accession>
<evidence type="ECO:0000313" key="1">
    <source>
        <dbReference type="EMBL" id="TDR90335.1"/>
    </source>
</evidence>
<dbReference type="RefSeq" id="WP_166652493.1">
    <property type="nucleotide sequence ID" value="NZ_SNZR01000013.1"/>
</dbReference>